<feature type="compositionally biased region" description="Basic and acidic residues" evidence="5">
    <location>
        <begin position="236"/>
        <end position="245"/>
    </location>
</feature>
<dbReference type="Gene3D" id="3.30.1330.60">
    <property type="entry name" value="OmpA-like domain"/>
    <property type="match status" value="1"/>
</dbReference>
<evidence type="ECO:0000256" key="1">
    <source>
        <dbReference type="ARBA" id="ARBA00004442"/>
    </source>
</evidence>
<dbReference type="CDD" id="cd07185">
    <property type="entry name" value="OmpA_C-like"/>
    <property type="match status" value="1"/>
</dbReference>
<evidence type="ECO:0000256" key="3">
    <source>
        <dbReference type="ARBA" id="ARBA00023237"/>
    </source>
</evidence>
<protein>
    <submittedName>
        <fullName evidence="7">Outer membrane protein OmpA-like peptidoglycan-associated protein</fullName>
    </submittedName>
</protein>
<feature type="compositionally biased region" description="Basic and acidic residues" evidence="5">
    <location>
        <begin position="218"/>
        <end position="227"/>
    </location>
</feature>
<dbReference type="InterPro" id="IPR006664">
    <property type="entry name" value="OMP_bac"/>
</dbReference>
<feature type="domain" description="OmpA-like" evidence="6">
    <location>
        <begin position="184"/>
        <end position="307"/>
    </location>
</feature>
<gene>
    <name evidence="7" type="ORF">HDA36_002492</name>
</gene>
<keyword evidence="3" id="KW-0998">Cell outer membrane</keyword>
<feature type="region of interest" description="Disordered" evidence="5">
    <location>
        <begin position="218"/>
        <end position="245"/>
    </location>
</feature>
<dbReference type="SUPFAM" id="SSF103088">
    <property type="entry name" value="OmpA-like"/>
    <property type="match status" value="1"/>
</dbReference>
<dbReference type="PRINTS" id="PR01021">
    <property type="entry name" value="OMPADOMAIN"/>
</dbReference>
<sequence>MHARMEVESVERWDDRTMLRFTLTSLEDEPMEMAGMSFGVNAGLDGSMRSFRLVDPVGQRRWAPAGPGEIHLYGSDLRDMVWEPGVEYAFGLVYDRLPEDVQAVTVLGSAGLGEFAGVPVADGEPAPLPSRTPPELDEDGPEPSGRVELPMRDIEDGEAIDQEESGPVDVYGVREEAVERTGDGGRETVALRSDVLFDFDADTLDERAGKVLDDVVAETEERADPDKPPITITGHTDGKGTDDYNQDLSERRAEAVKEVLEAELGGGYEYVTEGKGATEPLLEEGGDDDAEARAENRRVEISYTFKQDVEPSADGEAGGSGESEGFQVPVEEAAEPAAFRSPQDAGPAAEAEDPEGEAEIAVYPFYRDGAFLVARFDITNTGDRLSATSDFYGDRRGGFPEFSVQDPASGTIYRQARLGGTGDDRYLLGNEPWPVVLDPGLPNHGVAYFTAPPGDLTEAVFDAGPFGKLTVPVEE</sequence>
<evidence type="ECO:0000313" key="7">
    <source>
        <dbReference type="EMBL" id="MBB5432408.1"/>
    </source>
</evidence>
<dbReference type="InterPro" id="IPR050330">
    <property type="entry name" value="Bact_OuterMem_StrucFunc"/>
</dbReference>
<comment type="subcellular location">
    <subcellularLocation>
        <location evidence="1">Cell outer membrane</location>
    </subcellularLocation>
</comment>
<reference evidence="7 8" key="1">
    <citation type="submission" date="2020-08" db="EMBL/GenBank/DDBJ databases">
        <title>Sequencing the genomes of 1000 actinobacteria strains.</title>
        <authorList>
            <person name="Klenk H.-P."/>
        </authorList>
    </citation>
    <scope>NUCLEOTIDE SEQUENCE [LARGE SCALE GENOMIC DNA]</scope>
    <source>
        <strain evidence="7 8">DSM 44551</strain>
    </source>
</reference>
<feature type="region of interest" description="Disordered" evidence="5">
    <location>
        <begin position="120"/>
        <end position="151"/>
    </location>
</feature>
<organism evidence="7 8">
    <name type="scientific">Nocardiopsis composta</name>
    <dbReference type="NCBI Taxonomy" id="157465"/>
    <lineage>
        <taxon>Bacteria</taxon>
        <taxon>Bacillati</taxon>
        <taxon>Actinomycetota</taxon>
        <taxon>Actinomycetes</taxon>
        <taxon>Streptosporangiales</taxon>
        <taxon>Nocardiopsidaceae</taxon>
        <taxon>Nocardiopsis</taxon>
    </lineage>
</organism>
<dbReference type="Pfam" id="PF00691">
    <property type="entry name" value="OmpA"/>
    <property type="match status" value="1"/>
</dbReference>
<evidence type="ECO:0000259" key="6">
    <source>
        <dbReference type="PROSITE" id="PS51123"/>
    </source>
</evidence>
<dbReference type="PANTHER" id="PTHR30329">
    <property type="entry name" value="STATOR ELEMENT OF FLAGELLAR MOTOR COMPLEX"/>
    <property type="match status" value="1"/>
</dbReference>
<name>A0A7W8QMA7_9ACTN</name>
<accession>A0A7W8QMA7</accession>
<dbReference type="GO" id="GO:0009279">
    <property type="term" value="C:cell outer membrane"/>
    <property type="evidence" value="ECO:0007669"/>
    <property type="project" value="UniProtKB-SubCell"/>
</dbReference>
<dbReference type="AlphaFoldDB" id="A0A7W8QMA7"/>
<proteinExistence type="predicted"/>
<keyword evidence="2 4" id="KW-0472">Membrane</keyword>
<dbReference type="InterPro" id="IPR036737">
    <property type="entry name" value="OmpA-like_sf"/>
</dbReference>
<dbReference type="InterPro" id="IPR006665">
    <property type="entry name" value="OmpA-like"/>
</dbReference>
<keyword evidence="8" id="KW-1185">Reference proteome</keyword>
<feature type="region of interest" description="Disordered" evidence="5">
    <location>
        <begin position="302"/>
        <end position="324"/>
    </location>
</feature>
<evidence type="ECO:0000313" key="8">
    <source>
        <dbReference type="Proteomes" id="UP000572635"/>
    </source>
</evidence>
<dbReference type="PROSITE" id="PS51123">
    <property type="entry name" value="OMPA_2"/>
    <property type="match status" value="1"/>
</dbReference>
<dbReference type="PANTHER" id="PTHR30329:SF21">
    <property type="entry name" value="LIPOPROTEIN YIAD-RELATED"/>
    <property type="match status" value="1"/>
</dbReference>
<dbReference type="RefSeq" id="WP_184391979.1">
    <property type="nucleotide sequence ID" value="NZ_BAAAJD010000042.1"/>
</dbReference>
<dbReference type="EMBL" id="JACHDB010000001">
    <property type="protein sequence ID" value="MBB5432408.1"/>
    <property type="molecule type" value="Genomic_DNA"/>
</dbReference>
<evidence type="ECO:0000256" key="5">
    <source>
        <dbReference type="SAM" id="MobiDB-lite"/>
    </source>
</evidence>
<comment type="caution">
    <text evidence="7">The sequence shown here is derived from an EMBL/GenBank/DDBJ whole genome shotgun (WGS) entry which is preliminary data.</text>
</comment>
<evidence type="ECO:0000256" key="2">
    <source>
        <dbReference type="ARBA" id="ARBA00023136"/>
    </source>
</evidence>
<evidence type="ECO:0000256" key="4">
    <source>
        <dbReference type="PROSITE-ProRule" id="PRU00473"/>
    </source>
</evidence>
<dbReference type="Proteomes" id="UP000572635">
    <property type="component" value="Unassembled WGS sequence"/>
</dbReference>